<evidence type="ECO:0000256" key="14">
    <source>
        <dbReference type="ARBA" id="ARBA00047558"/>
    </source>
</evidence>
<feature type="domain" description="Gnk2-homologous" evidence="18">
    <location>
        <begin position="118"/>
        <end position="225"/>
    </location>
</feature>
<evidence type="ECO:0000259" key="17">
    <source>
        <dbReference type="PROSITE" id="PS50011"/>
    </source>
</evidence>
<evidence type="ECO:0000256" key="2">
    <source>
        <dbReference type="ARBA" id="ARBA00022527"/>
    </source>
</evidence>
<evidence type="ECO:0000259" key="18">
    <source>
        <dbReference type="PROSITE" id="PS51473"/>
    </source>
</evidence>
<dbReference type="AlphaFoldDB" id="A0A9Q0KR26"/>
<protein>
    <submittedName>
        <fullName evidence="19">Uncharacterized protein</fullName>
    </submittedName>
</protein>
<evidence type="ECO:0000256" key="6">
    <source>
        <dbReference type="ARBA" id="ARBA00022729"/>
    </source>
</evidence>
<feature type="domain" description="Gnk2-homologous" evidence="18">
    <location>
        <begin position="7"/>
        <end position="112"/>
    </location>
</feature>
<keyword evidence="11 16" id="KW-1133">Transmembrane helix</keyword>
<sequence length="538" mass="60272">MLVCINASPLYHFCMGSNYTTNSTKYLANLDLLLSSLSSNAITGTGFYNATVGSDDSDKSYGLFLCRGDVTQEDCHNCVEKATEEIKSLCPNTTTAIAWYDYCMIRYSNHSIFSIMQENPEYCLWNGPNVSNPDQFNVTVADLMNRLLKRVTYSSATRKYAADVKSYVNFQKVYALVECTPDIPRDDCYRCLSDSIAEIPNCGYPKVAAQIHKPSCNIRFQFNNLFYRLENTTQVLSSSTIPSSTTADMDGNKSESNLIVFVVIIGAAIIITITISILYLGFRRRTQKFRLADPIQRTQLDWEERFKIIGGIARGLLYLHEDSRLKIIHRDLKASNILLDDEMNPKIADFGMARLFVVDQTQTKTSRIVGTHGYMAPEYMMRGHVSVKTDVFSFGVLLLEIVSGQRNNDFDQSGSIEGLLSSAWRNWIEGTVAELIDPTMRENCPRSEVIRCIHIGLLCAQENVSNRLTMATVNNMLDRFSATLPLPSSPRAFAMDSQVVLANPSTNNDSRITQSLGQSSNLAKKSIYETSITELSAR</sequence>
<dbReference type="Gene3D" id="1.10.510.10">
    <property type="entry name" value="Transferase(Phosphotransferase) domain 1"/>
    <property type="match status" value="1"/>
</dbReference>
<evidence type="ECO:0000256" key="11">
    <source>
        <dbReference type="ARBA" id="ARBA00022989"/>
    </source>
</evidence>
<keyword evidence="20" id="KW-1185">Reference proteome</keyword>
<keyword evidence="13" id="KW-0325">Glycoprotein</keyword>
<keyword evidence="9" id="KW-0418">Kinase</keyword>
<dbReference type="GO" id="GO:0005886">
    <property type="term" value="C:plasma membrane"/>
    <property type="evidence" value="ECO:0007669"/>
    <property type="project" value="TreeGrafter"/>
</dbReference>
<evidence type="ECO:0000256" key="9">
    <source>
        <dbReference type="ARBA" id="ARBA00022777"/>
    </source>
</evidence>
<dbReference type="PROSITE" id="PS00108">
    <property type="entry name" value="PROTEIN_KINASE_ST"/>
    <property type="match status" value="1"/>
</dbReference>
<evidence type="ECO:0000256" key="13">
    <source>
        <dbReference type="ARBA" id="ARBA00023180"/>
    </source>
</evidence>
<evidence type="ECO:0000256" key="16">
    <source>
        <dbReference type="SAM" id="Phobius"/>
    </source>
</evidence>
<evidence type="ECO:0000313" key="20">
    <source>
        <dbReference type="Proteomes" id="UP001141806"/>
    </source>
</evidence>
<dbReference type="InterPro" id="IPR002902">
    <property type="entry name" value="GNK2"/>
</dbReference>
<dbReference type="EMBL" id="JAMYWD010000003">
    <property type="protein sequence ID" value="KAJ4975288.1"/>
    <property type="molecule type" value="Genomic_DNA"/>
</dbReference>
<dbReference type="GO" id="GO:0004674">
    <property type="term" value="F:protein serine/threonine kinase activity"/>
    <property type="evidence" value="ECO:0007669"/>
    <property type="project" value="UniProtKB-KW"/>
</dbReference>
<feature type="transmembrane region" description="Helical" evidence="16">
    <location>
        <begin position="258"/>
        <end position="282"/>
    </location>
</feature>
<dbReference type="PROSITE" id="PS50011">
    <property type="entry name" value="PROTEIN_KINASE_DOM"/>
    <property type="match status" value="1"/>
</dbReference>
<dbReference type="SMART" id="SM00220">
    <property type="entry name" value="S_TKc"/>
    <property type="match status" value="1"/>
</dbReference>
<organism evidence="19 20">
    <name type="scientific">Protea cynaroides</name>
    <dbReference type="NCBI Taxonomy" id="273540"/>
    <lineage>
        <taxon>Eukaryota</taxon>
        <taxon>Viridiplantae</taxon>
        <taxon>Streptophyta</taxon>
        <taxon>Embryophyta</taxon>
        <taxon>Tracheophyta</taxon>
        <taxon>Spermatophyta</taxon>
        <taxon>Magnoliopsida</taxon>
        <taxon>Proteales</taxon>
        <taxon>Proteaceae</taxon>
        <taxon>Protea</taxon>
    </lineage>
</organism>
<evidence type="ECO:0000313" key="19">
    <source>
        <dbReference type="EMBL" id="KAJ4975288.1"/>
    </source>
</evidence>
<dbReference type="CDD" id="cd23509">
    <property type="entry name" value="Gnk2-like"/>
    <property type="match status" value="2"/>
</dbReference>
<keyword evidence="2" id="KW-0723">Serine/threonine-protein kinase</keyword>
<evidence type="ECO:0000256" key="5">
    <source>
        <dbReference type="ARBA" id="ARBA00022692"/>
    </source>
</evidence>
<gene>
    <name evidence="19" type="ORF">NE237_000394</name>
</gene>
<dbReference type="InterPro" id="IPR008271">
    <property type="entry name" value="Ser/Thr_kinase_AS"/>
</dbReference>
<evidence type="ECO:0000256" key="3">
    <source>
        <dbReference type="ARBA" id="ARBA00022553"/>
    </source>
</evidence>
<evidence type="ECO:0000256" key="12">
    <source>
        <dbReference type="ARBA" id="ARBA00023136"/>
    </source>
</evidence>
<dbReference type="FunFam" id="1.10.510.10:FF:000129">
    <property type="entry name" value="cysteine-rich receptor-like protein kinase 10"/>
    <property type="match status" value="1"/>
</dbReference>
<dbReference type="FunFam" id="3.30.430.20:FF:000002">
    <property type="entry name" value="Cysteine-rich receptor-like protein kinase 10"/>
    <property type="match status" value="1"/>
</dbReference>
<dbReference type="SUPFAM" id="SSF56112">
    <property type="entry name" value="Protein kinase-like (PK-like)"/>
    <property type="match status" value="1"/>
</dbReference>
<evidence type="ECO:0000256" key="10">
    <source>
        <dbReference type="ARBA" id="ARBA00022840"/>
    </source>
</evidence>
<dbReference type="Proteomes" id="UP001141806">
    <property type="component" value="Unassembled WGS sequence"/>
</dbReference>
<evidence type="ECO:0000256" key="8">
    <source>
        <dbReference type="ARBA" id="ARBA00022741"/>
    </source>
</evidence>
<accession>A0A9Q0KR26</accession>
<comment type="catalytic activity">
    <reaction evidence="14">
        <text>L-seryl-[protein] + ATP = O-phospho-L-seryl-[protein] + ADP + H(+)</text>
        <dbReference type="Rhea" id="RHEA:17989"/>
        <dbReference type="Rhea" id="RHEA-COMP:9863"/>
        <dbReference type="Rhea" id="RHEA-COMP:11604"/>
        <dbReference type="ChEBI" id="CHEBI:15378"/>
        <dbReference type="ChEBI" id="CHEBI:29999"/>
        <dbReference type="ChEBI" id="CHEBI:30616"/>
        <dbReference type="ChEBI" id="CHEBI:83421"/>
        <dbReference type="ChEBI" id="CHEBI:456216"/>
    </reaction>
</comment>
<comment type="catalytic activity">
    <reaction evidence="15">
        <text>L-threonyl-[protein] + ATP = O-phospho-L-threonyl-[protein] + ADP + H(+)</text>
        <dbReference type="Rhea" id="RHEA:46608"/>
        <dbReference type="Rhea" id="RHEA-COMP:11060"/>
        <dbReference type="Rhea" id="RHEA-COMP:11605"/>
        <dbReference type="ChEBI" id="CHEBI:15378"/>
        <dbReference type="ChEBI" id="CHEBI:30013"/>
        <dbReference type="ChEBI" id="CHEBI:30616"/>
        <dbReference type="ChEBI" id="CHEBI:61977"/>
        <dbReference type="ChEBI" id="CHEBI:456216"/>
    </reaction>
</comment>
<keyword evidence="6" id="KW-0732">Signal</keyword>
<proteinExistence type="predicted"/>
<dbReference type="Pfam" id="PF00069">
    <property type="entry name" value="Pkinase"/>
    <property type="match status" value="1"/>
</dbReference>
<dbReference type="GO" id="GO:0005524">
    <property type="term" value="F:ATP binding"/>
    <property type="evidence" value="ECO:0007669"/>
    <property type="project" value="UniProtKB-KW"/>
</dbReference>
<keyword evidence="4" id="KW-0808">Transferase</keyword>
<keyword evidence="8" id="KW-0547">Nucleotide-binding</keyword>
<dbReference type="OrthoDB" id="4062651at2759"/>
<dbReference type="Gene3D" id="3.30.430.20">
    <property type="entry name" value="Gnk2 domain, C-X8-C-X2-C motif"/>
    <property type="match status" value="2"/>
</dbReference>
<dbReference type="GO" id="GO:0006950">
    <property type="term" value="P:response to stress"/>
    <property type="evidence" value="ECO:0007669"/>
    <property type="project" value="UniProtKB-ARBA"/>
</dbReference>
<evidence type="ECO:0000256" key="7">
    <source>
        <dbReference type="ARBA" id="ARBA00022737"/>
    </source>
</evidence>
<keyword evidence="7" id="KW-0677">Repeat</keyword>
<dbReference type="Pfam" id="PF01657">
    <property type="entry name" value="Stress-antifung"/>
    <property type="match status" value="2"/>
</dbReference>
<evidence type="ECO:0000256" key="15">
    <source>
        <dbReference type="ARBA" id="ARBA00047951"/>
    </source>
</evidence>
<keyword evidence="3" id="KW-0597">Phosphoprotein</keyword>
<dbReference type="InterPro" id="IPR038408">
    <property type="entry name" value="GNK2_sf"/>
</dbReference>
<comment type="subcellular location">
    <subcellularLocation>
        <location evidence="1">Membrane</location>
        <topology evidence="1">Single-pass membrane protein</topology>
    </subcellularLocation>
</comment>
<dbReference type="InterPro" id="IPR011009">
    <property type="entry name" value="Kinase-like_dom_sf"/>
</dbReference>
<dbReference type="PANTHER" id="PTHR27002">
    <property type="entry name" value="RECEPTOR-LIKE SERINE/THREONINE-PROTEIN KINASE SD1-8"/>
    <property type="match status" value="1"/>
</dbReference>
<dbReference type="FunFam" id="3.30.430.20:FF:000013">
    <property type="entry name" value="Cysteine-rich RLK (RECEPTOR-like protein kinase) 23"/>
    <property type="match status" value="1"/>
</dbReference>
<evidence type="ECO:0000256" key="4">
    <source>
        <dbReference type="ARBA" id="ARBA00022679"/>
    </source>
</evidence>
<dbReference type="InterPro" id="IPR000719">
    <property type="entry name" value="Prot_kinase_dom"/>
</dbReference>
<keyword evidence="12 16" id="KW-0472">Membrane</keyword>
<keyword evidence="5 16" id="KW-0812">Transmembrane</keyword>
<evidence type="ECO:0000256" key="1">
    <source>
        <dbReference type="ARBA" id="ARBA00004167"/>
    </source>
</evidence>
<feature type="domain" description="Protein kinase" evidence="17">
    <location>
        <begin position="159"/>
        <end position="494"/>
    </location>
</feature>
<comment type="caution">
    <text evidence="19">The sequence shown here is derived from an EMBL/GenBank/DDBJ whole genome shotgun (WGS) entry which is preliminary data.</text>
</comment>
<dbReference type="PANTHER" id="PTHR27002:SF980">
    <property type="entry name" value="CYSTEINE-RICH RECEPTOR-LIKE PROTEIN KINASE 10 ISOFORM X1"/>
    <property type="match status" value="1"/>
</dbReference>
<reference evidence="19" key="1">
    <citation type="journal article" date="2023" name="Plant J.">
        <title>The genome of the king protea, Protea cynaroides.</title>
        <authorList>
            <person name="Chang J."/>
            <person name="Duong T.A."/>
            <person name="Schoeman C."/>
            <person name="Ma X."/>
            <person name="Roodt D."/>
            <person name="Barker N."/>
            <person name="Li Z."/>
            <person name="Van de Peer Y."/>
            <person name="Mizrachi E."/>
        </authorList>
    </citation>
    <scope>NUCLEOTIDE SEQUENCE</scope>
    <source>
        <tissue evidence="19">Young leaves</tissue>
    </source>
</reference>
<name>A0A9Q0KR26_9MAGN</name>
<dbReference type="PROSITE" id="PS51473">
    <property type="entry name" value="GNK2"/>
    <property type="match status" value="2"/>
</dbReference>
<keyword evidence="10" id="KW-0067">ATP-binding</keyword>